<accession>G4ZJ81</accession>
<proteinExistence type="predicted"/>
<dbReference type="EMBL" id="JH159154">
    <property type="protein sequence ID" value="EGZ17745.1"/>
    <property type="molecule type" value="Genomic_DNA"/>
</dbReference>
<dbReference type="Proteomes" id="UP000002640">
    <property type="component" value="Unassembled WGS sequence"/>
</dbReference>
<dbReference type="GeneID" id="20657597"/>
<dbReference type="Gene3D" id="3.80.10.10">
    <property type="entry name" value="Ribonuclease Inhibitor"/>
    <property type="match status" value="1"/>
</dbReference>
<dbReference type="InterPro" id="IPR032675">
    <property type="entry name" value="LRR_dom_sf"/>
</dbReference>
<organism evidence="2 3">
    <name type="scientific">Phytophthora sojae (strain P6497)</name>
    <name type="common">Soybean stem and root rot agent</name>
    <name type="synonym">Phytophthora megasperma f. sp. glycines</name>
    <dbReference type="NCBI Taxonomy" id="1094619"/>
    <lineage>
        <taxon>Eukaryota</taxon>
        <taxon>Sar</taxon>
        <taxon>Stramenopiles</taxon>
        <taxon>Oomycota</taxon>
        <taxon>Peronosporomycetes</taxon>
        <taxon>Peronosporales</taxon>
        <taxon>Peronosporaceae</taxon>
        <taxon>Phytophthora</taxon>
    </lineage>
</organism>
<evidence type="ECO:0000313" key="2">
    <source>
        <dbReference type="EMBL" id="EGZ17745.1"/>
    </source>
</evidence>
<evidence type="ECO:0008006" key="4">
    <source>
        <dbReference type="Google" id="ProtNLM"/>
    </source>
</evidence>
<dbReference type="OMA" id="IDWPRIF"/>
<dbReference type="AlphaFoldDB" id="G4ZJ81"/>
<name>G4ZJ81_PHYSP</name>
<evidence type="ECO:0000313" key="3">
    <source>
        <dbReference type="Proteomes" id="UP000002640"/>
    </source>
</evidence>
<keyword evidence="3" id="KW-1185">Reference proteome</keyword>
<reference evidence="2 3" key="1">
    <citation type="journal article" date="2006" name="Science">
        <title>Phytophthora genome sequences uncover evolutionary origins and mechanisms of pathogenesis.</title>
        <authorList>
            <person name="Tyler B.M."/>
            <person name="Tripathy S."/>
            <person name="Zhang X."/>
            <person name="Dehal P."/>
            <person name="Jiang R.H."/>
            <person name="Aerts A."/>
            <person name="Arredondo F.D."/>
            <person name="Baxter L."/>
            <person name="Bensasson D."/>
            <person name="Beynon J.L."/>
            <person name="Chapman J."/>
            <person name="Damasceno C.M."/>
            <person name="Dorrance A.E."/>
            <person name="Dou D."/>
            <person name="Dickerman A.W."/>
            <person name="Dubchak I.L."/>
            <person name="Garbelotto M."/>
            <person name="Gijzen M."/>
            <person name="Gordon S.G."/>
            <person name="Govers F."/>
            <person name="Grunwald N.J."/>
            <person name="Huang W."/>
            <person name="Ivors K.L."/>
            <person name="Jones R.W."/>
            <person name="Kamoun S."/>
            <person name="Krampis K."/>
            <person name="Lamour K.H."/>
            <person name="Lee M.K."/>
            <person name="McDonald W.H."/>
            <person name="Medina M."/>
            <person name="Meijer H.J."/>
            <person name="Nordberg E.K."/>
            <person name="Maclean D.J."/>
            <person name="Ospina-Giraldo M.D."/>
            <person name="Morris P.F."/>
            <person name="Phuntumart V."/>
            <person name="Putnam N.H."/>
            <person name="Rash S."/>
            <person name="Rose J.K."/>
            <person name="Sakihama Y."/>
            <person name="Salamov A.A."/>
            <person name="Savidor A."/>
            <person name="Scheuring C.F."/>
            <person name="Smith B.M."/>
            <person name="Sobral B.W."/>
            <person name="Terry A."/>
            <person name="Torto-Alalibo T.A."/>
            <person name="Win J."/>
            <person name="Xu Z."/>
            <person name="Zhang H."/>
            <person name="Grigoriev I.V."/>
            <person name="Rokhsar D.S."/>
            <person name="Boore J.L."/>
        </authorList>
    </citation>
    <scope>NUCLEOTIDE SEQUENCE [LARGE SCALE GENOMIC DNA]</scope>
    <source>
        <strain evidence="2 3">P6497</strain>
    </source>
</reference>
<gene>
    <name evidence="2" type="ORF">PHYSODRAFT_498758</name>
</gene>
<feature type="compositionally biased region" description="Acidic residues" evidence="1">
    <location>
        <begin position="601"/>
        <end position="617"/>
    </location>
</feature>
<sequence>MENLPLPLLQHILGFAVPYYCQDVASDKRSTAISTLKELKLVAKSWLLPVRTISQRFELSALTFTVKALPNQGKVQQLYSEAEQRGAQVTELQIKIERIFDNKSSSQSTIFACFPELKLLNLDEIPLDTRHILPILDASARHCLKLSSLTLPYAEKEADECHIEAVMIKLYESLKWWRVHGTIGGLRRLKVPSRNCDQPFRASEEFIDNVVTNCPLVEVLDGYKESLFTTSCLVCEDTWLLTLQDWEKFNKTCTNLQEFHWVIVPFGDPYFRVFGEHTKPQLRKLSFGIGMFWEWQWYFHDKSEAAGPIPDKNWDQRDYCERPGYGYLATDVSAVLKGCPLLDTLEVLLYHPFDPDVEIDVERNESRDDFPDREVINANVFDDSFCEAVATHCPFVSRFEIAEVAERLNSKNLRPIQTFTDRGLMALTQLKYLESLDLRSVACTGKGLFDFLNGLSAGFSGNRSFDICIGADDLAYYEELKSLLLHIALASDPPLTRRKFVLVLGNCSYYSDHCVGWRWSVTYLRELNDVMARVKAAHPSLRQHLVAMQYDGYSFKRIAEFGLYSVHADPAIYDEWEGWEDEKNNDGITTTNRELSHDDTNQDEDEDDDEEMEDYDMDGYGFIDYDDDASMYGGYSDSDSDYGGFVCSCCD</sequence>
<evidence type="ECO:0000256" key="1">
    <source>
        <dbReference type="SAM" id="MobiDB-lite"/>
    </source>
</evidence>
<dbReference type="KEGG" id="psoj:PHYSODRAFT_498758"/>
<dbReference type="SUPFAM" id="SSF52047">
    <property type="entry name" value="RNI-like"/>
    <property type="match status" value="1"/>
</dbReference>
<feature type="region of interest" description="Disordered" evidence="1">
    <location>
        <begin position="583"/>
        <end position="618"/>
    </location>
</feature>
<dbReference type="InParanoid" id="G4ZJ81"/>
<dbReference type="RefSeq" id="XP_009526803.1">
    <property type="nucleotide sequence ID" value="XM_009528508.1"/>
</dbReference>
<protein>
    <recommendedName>
        <fullName evidence="4">F-box domain-containing protein</fullName>
    </recommendedName>
</protein>